<proteinExistence type="predicted"/>
<feature type="region of interest" description="Disordered" evidence="1">
    <location>
        <begin position="1"/>
        <end position="85"/>
    </location>
</feature>
<gene>
    <name evidence="2" type="ORF">AOQ84DRAFT_381246</name>
</gene>
<accession>A0A8E2JNF1</accession>
<evidence type="ECO:0000313" key="3">
    <source>
        <dbReference type="Proteomes" id="UP000250140"/>
    </source>
</evidence>
<dbReference type="AlphaFoldDB" id="A0A8E2JNF1"/>
<name>A0A8E2JNF1_9PEZI</name>
<organism evidence="2 3">
    <name type="scientific">Glonium stellatum</name>
    <dbReference type="NCBI Taxonomy" id="574774"/>
    <lineage>
        <taxon>Eukaryota</taxon>
        <taxon>Fungi</taxon>
        <taxon>Dikarya</taxon>
        <taxon>Ascomycota</taxon>
        <taxon>Pezizomycotina</taxon>
        <taxon>Dothideomycetes</taxon>
        <taxon>Pleosporomycetidae</taxon>
        <taxon>Gloniales</taxon>
        <taxon>Gloniaceae</taxon>
        <taxon>Glonium</taxon>
    </lineage>
</organism>
<dbReference type="Proteomes" id="UP000250140">
    <property type="component" value="Unassembled WGS sequence"/>
</dbReference>
<dbReference type="EMBL" id="KV750677">
    <property type="protein sequence ID" value="OCL03800.1"/>
    <property type="molecule type" value="Genomic_DNA"/>
</dbReference>
<dbReference type="OrthoDB" id="3439627at2759"/>
<sequence>MPRDGSGRSDNAIETGEDMVHGTQGEPKIYRAERTATPPTEEKGQAIEGLNASGGGSQGLGTGQGRHANDSNKPPLVDELTEGKK</sequence>
<protein>
    <submittedName>
        <fullName evidence="2">Uncharacterized protein</fullName>
    </submittedName>
</protein>
<feature type="compositionally biased region" description="Basic and acidic residues" evidence="1">
    <location>
        <begin position="28"/>
        <end position="45"/>
    </location>
</feature>
<keyword evidence="3" id="KW-1185">Reference proteome</keyword>
<evidence type="ECO:0000256" key="1">
    <source>
        <dbReference type="SAM" id="MobiDB-lite"/>
    </source>
</evidence>
<feature type="compositionally biased region" description="Gly residues" evidence="1">
    <location>
        <begin position="52"/>
        <end position="64"/>
    </location>
</feature>
<evidence type="ECO:0000313" key="2">
    <source>
        <dbReference type="EMBL" id="OCL03800.1"/>
    </source>
</evidence>
<reference evidence="2 3" key="1">
    <citation type="journal article" date="2016" name="Nat. Commun.">
        <title>Ectomycorrhizal ecology is imprinted in the genome of the dominant symbiotic fungus Cenococcum geophilum.</title>
        <authorList>
            <consortium name="DOE Joint Genome Institute"/>
            <person name="Peter M."/>
            <person name="Kohler A."/>
            <person name="Ohm R.A."/>
            <person name="Kuo A."/>
            <person name="Krutzmann J."/>
            <person name="Morin E."/>
            <person name="Arend M."/>
            <person name="Barry K.W."/>
            <person name="Binder M."/>
            <person name="Choi C."/>
            <person name="Clum A."/>
            <person name="Copeland A."/>
            <person name="Grisel N."/>
            <person name="Haridas S."/>
            <person name="Kipfer T."/>
            <person name="LaButti K."/>
            <person name="Lindquist E."/>
            <person name="Lipzen A."/>
            <person name="Maire R."/>
            <person name="Meier B."/>
            <person name="Mihaltcheva S."/>
            <person name="Molinier V."/>
            <person name="Murat C."/>
            <person name="Poggeler S."/>
            <person name="Quandt C.A."/>
            <person name="Sperisen C."/>
            <person name="Tritt A."/>
            <person name="Tisserant E."/>
            <person name="Crous P.W."/>
            <person name="Henrissat B."/>
            <person name="Nehls U."/>
            <person name="Egli S."/>
            <person name="Spatafora J.W."/>
            <person name="Grigoriev I.V."/>
            <person name="Martin F.M."/>
        </authorList>
    </citation>
    <scope>NUCLEOTIDE SEQUENCE [LARGE SCALE GENOMIC DNA]</scope>
    <source>
        <strain evidence="2 3">CBS 207.34</strain>
    </source>
</reference>